<gene>
    <name evidence="2" type="ORF">MD483_12110</name>
</gene>
<dbReference type="Proteomes" id="UP001155586">
    <property type="component" value="Unassembled WGS sequence"/>
</dbReference>
<accession>A0A9X3CEW7</accession>
<organism evidence="2 3">
    <name type="scientific">Vibrio paucivorans</name>
    <dbReference type="NCBI Taxonomy" id="2829489"/>
    <lineage>
        <taxon>Bacteria</taxon>
        <taxon>Pseudomonadati</taxon>
        <taxon>Pseudomonadota</taxon>
        <taxon>Gammaproteobacteria</taxon>
        <taxon>Vibrionales</taxon>
        <taxon>Vibrionaceae</taxon>
        <taxon>Vibrio</taxon>
    </lineage>
</organism>
<evidence type="ECO:0000313" key="2">
    <source>
        <dbReference type="EMBL" id="MCW8334564.1"/>
    </source>
</evidence>
<name>A0A9X3CEW7_9VIBR</name>
<feature type="chain" id="PRO_5040936414" evidence="1">
    <location>
        <begin position="23"/>
        <end position="88"/>
    </location>
</feature>
<dbReference type="EMBL" id="JAKRRX010000063">
    <property type="protein sequence ID" value="MCW8334564.1"/>
    <property type="molecule type" value="Genomic_DNA"/>
</dbReference>
<keyword evidence="1" id="KW-0732">Signal</keyword>
<sequence>MMRTEKWIAFTLFCSAFLTACANEAPLGSHVAQLRSEQIYNLDATRDNVAIVPTGNGERMEGAYHLYTGRKSDGLQGSESQVLESFAD</sequence>
<proteinExistence type="predicted"/>
<dbReference type="PROSITE" id="PS51257">
    <property type="entry name" value="PROKAR_LIPOPROTEIN"/>
    <property type="match status" value="1"/>
</dbReference>
<comment type="caution">
    <text evidence="2">The sequence shown here is derived from an EMBL/GenBank/DDBJ whole genome shotgun (WGS) entry which is preliminary data.</text>
</comment>
<evidence type="ECO:0000256" key="1">
    <source>
        <dbReference type="SAM" id="SignalP"/>
    </source>
</evidence>
<protein>
    <submittedName>
        <fullName evidence="2">Uncharacterized protein</fullName>
    </submittedName>
</protein>
<dbReference type="RefSeq" id="WP_265687949.1">
    <property type="nucleotide sequence ID" value="NZ_JAKRRX010000063.1"/>
</dbReference>
<reference evidence="2" key="1">
    <citation type="submission" date="2022-02" db="EMBL/GenBank/DDBJ databases">
        <title>Vibrio sp. nov., a new bacterium isolated from Bohai sea, China.</title>
        <authorList>
            <person name="Yuan Y."/>
        </authorList>
    </citation>
    <scope>NUCLEOTIDE SEQUENCE</scope>
    <source>
        <strain evidence="2">DBSS07</strain>
    </source>
</reference>
<dbReference type="AlphaFoldDB" id="A0A9X3CEW7"/>
<evidence type="ECO:0000313" key="3">
    <source>
        <dbReference type="Proteomes" id="UP001155586"/>
    </source>
</evidence>
<keyword evidence="3" id="KW-1185">Reference proteome</keyword>
<feature type="signal peptide" evidence="1">
    <location>
        <begin position="1"/>
        <end position="22"/>
    </location>
</feature>